<sequence>MESPVTHDAVVIGAGPAGAVAARELARRGCSVLLVDKAQFPRPKVCGCCLNGSAVGTLRRLGLGHVLDRGVPLRNVRIGAGRRAAVVKLPGGAALSRESFDVALIREAEKAGARLREGVTAKPGPLGEVYLGAESVGTKVTIVASGLTGSDAHPEPGARIGAGVVVPANAAPSFFAPGTIFMATGSGGYVGLVRVEDGRLDVAAAFDVSFVKSQGGLGPAAEAVLGAVGWPVPPGLAELPWKGTPALTRHPERLAGERWFAIGDAAGYVEPFTGEGMAWAVASAAAVAPIAARGVLHWSPSLVREWEATHRRAVGRRQHVCRIVSRVLRSPALTATAVRALCAFPFLSRPVVRGLNRPAPCPHGTPA</sequence>
<dbReference type="PANTHER" id="PTHR42685">
    <property type="entry name" value="GERANYLGERANYL DIPHOSPHATE REDUCTASE"/>
    <property type="match status" value="1"/>
</dbReference>
<organism evidence="2 3">
    <name type="scientific">Gemmata obscuriglobus</name>
    <dbReference type="NCBI Taxonomy" id="114"/>
    <lineage>
        <taxon>Bacteria</taxon>
        <taxon>Pseudomonadati</taxon>
        <taxon>Planctomycetota</taxon>
        <taxon>Planctomycetia</taxon>
        <taxon>Gemmatales</taxon>
        <taxon>Gemmataceae</taxon>
        <taxon>Gemmata</taxon>
    </lineage>
</organism>
<dbReference type="GO" id="GO:0071949">
    <property type="term" value="F:FAD binding"/>
    <property type="evidence" value="ECO:0007669"/>
    <property type="project" value="InterPro"/>
</dbReference>
<dbReference type="Proteomes" id="UP000245802">
    <property type="component" value="Chromosome"/>
</dbReference>
<dbReference type="InterPro" id="IPR002938">
    <property type="entry name" value="FAD-bd"/>
</dbReference>
<dbReference type="KEGG" id="gog:C1280_06765"/>
<dbReference type="EMBL" id="CP025958">
    <property type="protein sequence ID" value="AWM36750.1"/>
    <property type="molecule type" value="Genomic_DNA"/>
</dbReference>
<dbReference type="SUPFAM" id="SSF51905">
    <property type="entry name" value="FAD/NAD(P)-binding domain"/>
    <property type="match status" value="1"/>
</dbReference>
<dbReference type="Pfam" id="PF01494">
    <property type="entry name" value="FAD_binding_3"/>
    <property type="match status" value="1"/>
</dbReference>
<gene>
    <name evidence="2" type="ORF">C1280_06765</name>
</gene>
<dbReference type="PRINTS" id="PR00420">
    <property type="entry name" value="RNGMNOXGNASE"/>
</dbReference>
<accession>A0A2Z3H6Y9</accession>
<proteinExistence type="predicted"/>
<dbReference type="Gene3D" id="3.50.50.60">
    <property type="entry name" value="FAD/NAD(P)-binding domain"/>
    <property type="match status" value="1"/>
</dbReference>
<dbReference type="AlphaFoldDB" id="A0A2Z3H6Y9"/>
<evidence type="ECO:0000313" key="3">
    <source>
        <dbReference type="Proteomes" id="UP000245802"/>
    </source>
</evidence>
<dbReference type="OrthoDB" id="9806565at2"/>
<keyword evidence="3" id="KW-1185">Reference proteome</keyword>
<dbReference type="InterPro" id="IPR050407">
    <property type="entry name" value="Geranylgeranyl_reductase"/>
</dbReference>
<name>A0A2Z3H6Y9_9BACT</name>
<reference evidence="2 3" key="1">
    <citation type="submission" date="2018-01" db="EMBL/GenBank/DDBJ databases">
        <title>G. obscuriglobus.</title>
        <authorList>
            <person name="Franke J."/>
            <person name="Blomberg W."/>
            <person name="Selmecki A."/>
        </authorList>
    </citation>
    <scope>NUCLEOTIDE SEQUENCE [LARGE SCALE GENOMIC DNA]</scope>
    <source>
        <strain evidence="2 3">DSM 5831</strain>
    </source>
</reference>
<protein>
    <submittedName>
        <fullName evidence="2">NAD-binding protein</fullName>
    </submittedName>
</protein>
<dbReference type="PANTHER" id="PTHR42685:SF22">
    <property type="entry name" value="CONDITIONED MEDIUM FACTOR RECEPTOR 1"/>
    <property type="match status" value="1"/>
</dbReference>
<evidence type="ECO:0000259" key="1">
    <source>
        <dbReference type="Pfam" id="PF01494"/>
    </source>
</evidence>
<evidence type="ECO:0000313" key="2">
    <source>
        <dbReference type="EMBL" id="AWM36750.1"/>
    </source>
</evidence>
<feature type="domain" description="FAD-binding" evidence="1">
    <location>
        <begin position="8"/>
        <end position="75"/>
    </location>
</feature>
<dbReference type="InterPro" id="IPR036188">
    <property type="entry name" value="FAD/NAD-bd_sf"/>
</dbReference>